<keyword evidence="1" id="KW-0472">Membrane</keyword>
<gene>
    <name evidence="3" type="ORF">G7078_05805</name>
</gene>
<proteinExistence type="predicted"/>
<organism evidence="3 4">
    <name type="scientific">Sphingomonas sinipercae</name>
    <dbReference type="NCBI Taxonomy" id="2714944"/>
    <lineage>
        <taxon>Bacteria</taxon>
        <taxon>Pseudomonadati</taxon>
        <taxon>Pseudomonadota</taxon>
        <taxon>Alphaproteobacteria</taxon>
        <taxon>Sphingomonadales</taxon>
        <taxon>Sphingomonadaceae</taxon>
        <taxon>Sphingomonas</taxon>
    </lineage>
</organism>
<accession>A0A6G7ZN52</accession>
<feature type="transmembrane region" description="Helical" evidence="1">
    <location>
        <begin position="21"/>
        <end position="42"/>
    </location>
</feature>
<dbReference type="Pfam" id="PF07811">
    <property type="entry name" value="TadE"/>
    <property type="match status" value="1"/>
</dbReference>
<keyword evidence="4" id="KW-1185">Reference proteome</keyword>
<keyword evidence="1" id="KW-0812">Transmembrane</keyword>
<reference evidence="3 4" key="1">
    <citation type="submission" date="2020-03" db="EMBL/GenBank/DDBJ databases">
        <title>Sphingomonas sp. nov., isolated from fish.</title>
        <authorList>
            <person name="Hyun D.-W."/>
            <person name="Bae J.-W."/>
        </authorList>
    </citation>
    <scope>NUCLEOTIDE SEQUENCE [LARGE SCALE GENOMIC DNA]</scope>
    <source>
        <strain evidence="3 4">HDW15C</strain>
    </source>
</reference>
<evidence type="ECO:0000259" key="2">
    <source>
        <dbReference type="Pfam" id="PF07811"/>
    </source>
</evidence>
<evidence type="ECO:0000313" key="3">
    <source>
        <dbReference type="EMBL" id="QIL02352.1"/>
    </source>
</evidence>
<dbReference type="EMBL" id="CP049871">
    <property type="protein sequence ID" value="QIL02352.1"/>
    <property type="molecule type" value="Genomic_DNA"/>
</dbReference>
<dbReference type="Proteomes" id="UP000502502">
    <property type="component" value="Chromosome"/>
</dbReference>
<dbReference type="InterPro" id="IPR012495">
    <property type="entry name" value="TadE-like_dom"/>
</dbReference>
<protein>
    <submittedName>
        <fullName evidence="3">Pilus assembly protein</fullName>
    </submittedName>
</protein>
<dbReference type="KEGG" id="ssin:G7078_05805"/>
<evidence type="ECO:0000256" key="1">
    <source>
        <dbReference type="SAM" id="Phobius"/>
    </source>
</evidence>
<dbReference type="AlphaFoldDB" id="A0A6G7ZN52"/>
<dbReference type="RefSeq" id="WP_166093941.1">
    <property type="nucleotide sequence ID" value="NZ_CP049871.1"/>
</dbReference>
<name>A0A6G7ZN52_9SPHN</name>
<sequence>MMLRRLRLLAREQGGVATIELAMVAPVLALMVVGISDISIAYSRKLELEQASQRAIEKVMQTTGETTPEAAIQKEAVCQINGANADGTCKTGRISASNVTAEYLLKCNGVTTDYSLECATGETELRYIKTTVTDTYTPMFPLKFGTAADGKYHISSTTGVRVG</sequence>
<keyword evidence="1" id="KW-1133">Transmembrane helix</keyword>
<evidence type="ECO:0000313" key="4">
    <source>
        <dbReference type="Proteomes" id="UP000502502"/>
    </source>
</evidence>
<feature type="domain" description="TadE-like" evidence="2">
    <location>
        <begin position="15"/>
        <end position="55"/>
    </location>
</feature>